<evidence type="ECO:0000313" key="2">
    <source>
        <dbReference type="EMBL" id="GME83035.1"/>
    </source>
</evidence>
<dbReference type="Pfam" id="PF10354">
    <property type="entry name" value="BMT5-like"/>
    <property type="match status" value="1"/>
</dbReference>
<evidence type="ECO:0000313" key="3">
    <source>
        <dbReference type="Proteomes" id="UP001165120"/>
    </source>
</evidence>
<dbReference type="EMBL" id="BSXN01005624">
    <property type="protein sequence ID" value="GME83035.1"/>
    <property type="molecule type" value="Genomic_DNA"/>
</dbReference>
<accession>A0A9W6TAJ1</accession>
<feature type="domain" description="25S rRNA (uridine-N(3))-methyltransferase BMT5-like" evidence="1">
    <location>
        <begin position="81"/>
        <end position="135"/>
    </location>
</feature>
<sequence length="180" mass="20800">MVDFYSSCNKFFQLLNKNLEFNNDKLLNTNSVNSSVYESGYSIDKKLNTAMVQKIDENEDIDLSDNANNSSDNSNQTIIDHTVINGKNRIMVTLFEGEPYDSWQIKRLAKEVIKYQVEQSGKFDWKSFAGYSHRRTNSMKDTTKIANTRNAKIYVFKPMDKLYAKKRGEDGSEDEDDNDN</sequence>
<gene>
    <name evidence="2" type="ORF">Cboi02_000685900</name>
</gene>
<protein>
    <submittedName>
        <fullName evidence="2">Unnamed protein product</fullName>
    </submittedName>
</protein>
<keyword evidence="3" id="KW-1185">Reference proteome</keyword>
<organism evidence="2 3">
    <name type="scientific">Candida boidinii</name>
    <name type="common">Yeast</name>
    <dbReference type="NCBI Taxonomy" id="5477"/>
    <lineage>
        <taxon>Eukaryota</taxon>
        <taxon>Fungi</taxon>
        <taxon>Dikarya</taxon>
        <taxon>Ascomycota</taxon>
        <taxon>Saccharomycotina</taxon>
        <taxon>Pichiomycetes</taxon>
        <taxon>Pichiales</taxon>
        <taxon>Pichiaceae</taxon>
        <taxon>Ogataea</taxon>
        <taxon>Ogataea/Candida clade</taxon>
    </lineage>
</organism>
<dbReference type="InterPro" id="IPR019446">
    <property type="entry name" value="BMT5-like"/>
</dbReference>
<dbReference type="Proteomes" id="UP001165120">
    <property type="component" value="Unassembled WGS sequence"/>
</dbReference>
<proteinExistence type="predicted"/>
<reference evidence="2" key="1">
    <citation type="submission" date="2023-04" db="EMBL/GenBank/DDBJ databases">
        <title>Candida boidinii NBRC 10035.</title>
        <authorList>
            <person name="Ichikawa N."/>
            <person name="Sato H."/>
            <person name="Tonouchi N."/>
        </authorList>
    </citation>
    <scope>NUCLEOTIDE SEQUENCE</scope>
    <source>
        <strain evidence="2">NBRC 10035</strain>
    </source>
</reference>
<dbReference type="GO" id="GO:0070475">
    <property type="term" value="P:rRNA base methylation"/>
    <property type="evidence" value="ECO:0007669"/>
    <property type="project" value="InterPro"/>
</dbReference>
<dbReference type="AlphaFoldDB" id="A0A9W6TAJ1"/>
<evidence type="ECO:0000259" key="1">
    <source>
        <dbReference type="Pfam" id="PF10354"/>
    </source>
</evidence>
<dbReference type="GO" id="GO:0070042">
    <property type="term" value="F:rRNA (uridine-N3-)-methyltransferase activity"/>
    <property type="evidence" value="ECO:0007669"/>
    <property type="project" value="InterPro"/>
</dbReference>
<name>A0A9W6TAJ1_CANBO</name>
<comment type="caution">
    <text evidence="2">The sequence shown here is derived from an EMBL/GenBank/DDBJ whole genome shotgun (WGS) entry which is preliminary data.</text>
</comment>